<reference evidence="2" key="3">
    <citation type="submission" date="2016-07" db="EMBL/GenBank/DDBJ databases">
        <title>Evolution of pathogenesis and genome organization in the Tremellales.</title>
        <authorList>
            <person name="Cuomo C."/>
            <person name="Litvintseva A."/>
            <person name="Heitman J."/>
            <person name="Chen Y."/>
            <person name="Sun S."/>
            <person name="Springer D."/>
            <person name="Dromer F."/>
            <person name="Young S."/>
            <person name="Zeng Q."/>
            <person name="Chapman S."/>
            <person name="Gujja S."/>
            <person name="Saif S."/>
            <person name="Birren B."/>
        </authorList>
    </citation>
    <scope>NUCLEOTIDE SEQUENCE</scope>
    <source>
        <strain evidence="2">CBS 10737</strain>
    </source>
</reference>
<dbReference type="RefSeq" id="XP_019012334.1">
    <property type="nucleotide sequence ID" value="XM_019154931.1"/>
</dbReference>
<dbReference type="EMBL" id="KI894009">
    <property type="protein sequence ID" value="OCF51115.1"/>
    <property type="molecule type" value="Genomic_DNA"/>
</dbReference>
<evidence type="ECO:0000313" key="3">
    <source>
        <dbReference type="EMBL" id="WWC68891.1"/>
    </source>
</evidence>
<feature type="compositionally biased region" description="Basic residues" evidence="1">
    <location>
        <begin position="23"/>
        <end position="32"/>
    </location>
</feature>
<dbReference type="STRING" id="1296096.A0A1B9I6F0"/>
<feature type="compositionally biased region" description="Polar residues" evidence="1">
    <location>
        <begin position="364"/>
        <end position="376"/>
    </location>
</feature>
<gene>
    <name evidence="2" type="ORF">I206_03181</name>
    <name evidence="3" type="ORF">I206_102827</name>
</gene>
<feature type="region of interest" description="Disordered" evidence="1">
    <location>
        <begin position="268"/>
        <end position="298"/>
    </location>
</feature>
<feature type="compositionally biased region" description="Polar residues" evidence="1">
    <location>
        <begin position="1"/>
        <end position="11"/>
    </location>
</feature>
<organism evidence="2">
    <name type="scientific">Kwoniella pini CBS 10737</name>
    <dbReference type="NCBI Taxonomy" id="1296096"/>
    <lineage>
        <taxon>Eukaryota</taxon>
        <taxon>Fungi</taxon>
        <taxon>Dikarya</taxon>
        <taxon>Basidiomycota</taxon>
        <taxon>Agaricomycotina</taxon>
        <taxon>Tremellomycetes</taxon>
        <taxon>Tremellales</taxon>
        <taxon>Cryptococcaceae</taxon>
        <taxon>Kwoniella</taxon>
    </lineage>
</organism>
<keyword evidence="4" id="KW-1185">Reference proteome</keyword>
<evidence type="ECO:0000256" key="1">
    <source>
        <dbReference type="SAM" id="MobiDB-lite"/>
    </source>
</evidence>
<sequence length="615" mass="65374">MSTQPSTSTPTAIPGASLPSSSKPKRNKKKSANKPSVKTPSVVEESPVPIAVATPEEAAPSTNENKEKGPVEEVIAKRQRQLIKKLQRFRGYAAQPHESLNADQRAAVASLPAMEGVYKELDDLIKQIEPVELEQAGRIREVKEQAEQEVQISIAKRISEFQSSLSTPLSLFLRLHQLLHPARSTDHEHLTFARLELPSKLQDEVQATDVLRVGRMYEDLISGGERGSEVIAGLIRGPTGEDEENDHVHHLLTLLTGSDSEQIDKVTPEEIETEDAPTVEVQEPASKASSENSLPNGDVKQEVESVQANGQGALNFLQEDELVEEDIDIPSLAADQTSGSHPPQEPITTVPPPPIDATPAPSDVDTSNPAPTSFAPSTFDWAADEDLDEAEEAAHIRQAFALPPSGAQTPAIAPSQPEAQGKVEEQNVLTEEQEPAIALIQDNELANAHVSESVVNTATGVNSTGVPVPPAVESTAAPTQRQGKAQRGQGRGKGGKNGSGAGRNPQNQKAPVKPSVDEDGFQVVGRQAPQQTNNRGRGNGIQRGRGDGRGRGGQGQGNRGQGGTGGRGGARVSSTSRLTGEGQPGGNKQPKQQQQRQPSHNQTQNKNPAPSPTAV</sequence>
<reference evidence="3" key="4">
    <citation type="submission" date="2024-02" db="EMBL/GenBank/DDBJ databases">
        <title>Comparative genomics of Cryptococcus and Kwoniella reveals pathogenesis evolution and contrasting modes of karyotype evolution via chromosome fusion or intercentromeric recombination.</title>
        <authorList>
            <person name="Coelho M.A."/>
            <person name="David-Palma M."/>
            <person name="Shea T."/>
            <person name="Bowers K."/>
            <person name="McGinley-Smith S."/>
            <person name="Mohammad A.W."/>
            <person name="Gnirke A."/>
            <person name="Yurkov A.M."/>
            <person name="Nowrousian M."/>
            <person name="Sun S."/>
            <person name="Cuomo C.A."/>
            <person name="Heitman J."/>
        </authorList>
    </citation>
    <scope>NUCLEOTIDE SEQUENCE</scope>
    <source>
        <strain evidence="3">CBS 10737</strain>
    </source>
</reference>
<feature type="region of interest" description="Disordered" evidence="1">
    <location>
        <begin position="403"/>
        <end position="430"/>
    </location>
</feature>
<evidence type="ECO:0000313" key="2">
    <source>
        <dbReference type="EMBL" id="OCF51115.1"/>
    </source>
</evidence>
<feature type="compositionally biased region" description="Gly residues" evidence="1">
    <location>
        <begin position="489"/>
        <end position="501"/>
    </location>
</feature>
<proteinExistence type="predicted"/>
<dbReference type="AlphaFoldDB" id="A0A1B9I6F0"/>
<feature type="compositionally biased region" description="Pro residues" evidence="1">
    <location>
        <begin position="343"/>
        <end position="356"/>
    </location>
</feature>
<dbReference type="OrthoDB" id="2409325at2759"/>
<feature type="region of interest" description="Disordered" evidence="1">
    <location>
        <begin position="333"/>
        <end position="378"/>
    </location>
</feature>
<reference evidence="3" key="2">
    <citation type="submission" date="2013-07" db="EMBL/GenBank/DDBJ databases">
        <authorList>
            <consortium name="The Broad Institute Genome Sequencing Platform"/>
            <person name="Cuomo C."/>
            <person name="Litvintseva A."/>
            <person name="Chen Y."/>
            <person name="Heitman J."/>
            <person name="Sun S."/>
            <person name="Springer D."/>
            <person name="Dromer F."/>
            <person name="Young S.K."/>
            <person name="Zeng Q."/>
            <person name="Gargeya S."/>
            <person name="Fitzgerald M."/>
            <person name="Abouelleil A."/>
            <person name="Alvarado L."/>
            <person name="Berlin A.M."/>
            <person name="Chapman S.B."/>
            <person name="Dewar J."/>
            <person name="Goldberg J."/>
            <person name="Griggs A."/>
            <person name="Gujja S."/>
            <person name="Hansen M."/>
            <person name="Howarth C."/>
            <person name="Imamovic A."/>
            <person name="Larimer J."/>
            <person name="McCowan C."/>
            <person name="Murphy C."/>
            <person name="Pearson M."/>
            <person name="Priest M."/>
            <person name="Roberts A."/>
            <person name="Saif S."/>
            <person name="Shea T."/>
            <person name="Sykes S."/>
            <person name="Wortman J."/>
            <person name="Nusbaum C."/>
            <person name="Birren B."/>
        </authorList>
    </citation>
    <scope>NUCLEOTIDE SEQUENCE</scope>
    <source>
        <strain evidence="3">CBS 10737</strain>
    </source>
</reference>
<feature type="region of interest" description="Disordered" evidence="1">
    <location>
        <begin position="459"/>
        <end position="615"/>
    </location>
</feature>
<dbReference type="EMBL" id="CP144521">
    <property type="protein sequence ID" value="WWC68891.1"/>
    <property type="molecule type" value="Genomic_DNA"/>
</dbReference>
<dbReference type="KEGG" id="kpin:30171550"/>
<evidence type="ECO:0000313" key="4">
    <source>
        <dbReference type="Proteomes" id="UP000094020"/>
    </source>
</evidence>
<feature type="compositionally biased region" description="Low complexity" evidence="1">
    <location>
        <begin position="586"/>
        <end position="605"/>
    </location>
</feature>
<feature type="compositionally biased region" description="Gly residues" evidence="1">
    <location>
        <begin position="551"/>
        <end position="569"/>
    </location>
</feature>
<reference evidence="2" key="1">
    <citation type="submission" date="2013-07" db="EMBL/GenBank/DDBJ databases">
        <title>The Genome Sequence of Cryptococcus pinus CBS10737.</title>
        <authorList>
            <consortium name="The Broad Institute Genome Sequencing Platform"/>
            <person name="Cuomo C."/>
            <person name="Litvintseva A."/>
            <person name="Chen Y."/>
            <person name="Heitman J."/>
            <person name="Sun S."/>
            <person name="Springer D."/>
            <person name="Dromer F."/>
            <person name="Young S.K."/>
            <person name="Zeng Q."/>
            <person name="Gargeya S."/>
            <person name="Fitzgerald M."/>
            <person name="Abouelleil A."/>
            <person name="Alvarado L."/>
            <person name="Berlin A.M."/>
            <person name="Chapman S.B."/>
            <person name="Dewar J."/>
            <person name="Goldberg J."/>
            <person name="Griggs A."/>
            <person name="Gujja S."/>
            <person name="Hansen M."/>
            <person name="Howarth C."/>
            <person name="Imamovic A."/>
            <person name="Larimer J."/>
            <person name="McCowan C."/>
            <person name="Murphy C."/>
            <person name="Pearson M."/>
            <person name="Priest M."/>
            <person name="Roberts A."/>
            <person name="Saif S."/>
            <person name="Shea T."/>
            <person name="Sykes S."/>
            <person name="Wortman J."/>
            <person name="Nusbaum C."/>
            <person name="Birren B."/>
        </authorList>
    </citation>
    <scope>NUCLEOTIDE SEQUENCE [LARGE SCALE GENOMIC DNA]</scope>
    <source>
        <strain evidence="2">CBS 10737</strain>
    </source>
</reference>
<dbReference type="GeneID" id="30171550"/>
<dbReference type="Proteomes" id="UP000094020">
    <property type="component" value="Chromosome 3"/>
</dbReference>
<accession>A0A1B9I6F0</accession>
<name>A0A1B9I6F0_9TREE</name>
<protein>
    <submittedName>
        <fullName evidence="2">Uncharacterized protein</fullName>
    </submittedName>
</protein>
<feature type="region of interest" description="Disordered" evidence="1">
    <location>
        <begin position="1"/>
        <end position="72"/>
    </location>
</feature>